<evidence type="ECO:0000313" key="3">
    <source>
        <dbReference type="Proteomes" id="UP000824469"/>
    </source>
</evidence>
<dbReference type="InterPro" id="IPR021139">
    <property type="entry name" value="NYN"/>
</dbReference>
<dbReference type="Proteomes" id="UP000824469">
    <property type="component" value="Unassembled WGS sequence"/>
</dbReference>
<feature type="non-terminal residue" evidence="2">
    <location>
        <position position="303"/>
    </location>
</feature>
<dbReference type="InterPro" id="IPR024768">
    <property type="entry name" value="Marf1"/>
</dbReference>
<dbReference type="AlphaFoldDB" id="A0AA38BY48"/>
<evidence type="ECO:0000259" key="1">
    <source>
        <dbReference type="Pfam" id="PF01936"/>
    </source>
</evidence>
<dbReference type="PANTHER" id="PTHR14379:SF3">
    <property type="entry name" value="MEIOSIS REGULATOR AND MRNA STABILITY FACTOR 1"/>
    <property type="match status" value="1"/>
</dbReference>
<evidence type="ECO:0000313" key="2">
    <source>
        <dbReference type="EMBL" id="KAH9289453.1"/>
    </source>
</evidence>
<name>A0AA38BY48_TAXCH</name>
<dbReference type="EMBL" id="JAHRHJ020003813">
    <property type="protein sequence ID" value="KAH9289453.1"/>
    <property type="molecule type" value="Genomic_DNA"/>
</dbReference>
<reference evidence="2 3" key="1">
    <citation type="journal article" date="2021" name="Nat. Plants">
        <title>The Taxus genome provides insights into paclitaxel biosynthesis.</title>
        <authorList>
            <person name="Xiong X."/>
            <person name="Gou J."/>
            <person name="Liao Q."/>
            <person name="Li Y."/>
            <person name="Zhou Q."/>
            <person name="Bi G."/>
            <person name="Li C."/>
            <person name="Du R."/>
            <person name="Wang X."/>
            <person name="Sun T."/>
            <person name="Guo L."/>
            <person name="Liang H."/>
            <person name="Lu P."/>
            <person name="Wu Y."/>
            <person name="Zhang Z."/>
            <person name="Ro D.K."/>
            <person name="Shang Y."/>
            <person name="Huang S."/>
            <person name="Yan J."/>
        </authorList>
    </citation>
    <scope>NUCLEOTIDE SEQUENCE [LARGE SCALE GENOMIC DNA]</scope>
    <source>
        <strain evidence="2">Ta-2019</strain>
    </source>
</reference>
<accession>A0AA38BY48</accession>
<dbReference type="Pfam" id="PF01936">
    <property type="entry name" value="NYN"/>
    <property type="match status" value="1"/>
</dbReference>
<organism evidence="2 3">
    <name type="scientific">Taxus chinensis</name>
    <name type="common">Chinese yew</name>
    <name type="synonym">Taxus wallichiana var. chinensis</name>
    <dbReference type="NCBI Taxonomy" id="29808"/>
    <lineage>
        <taxon>Eukaryota</taxon>
        <taxon>Viridiplantae</taxon>
        <taxon>Streptophyta</taxon>
        <taxon>Embryophyta</taxon>
        <taxon>Tracheophyta</taxon>
        <taxon>Spermatophyta</taxon>
        <taxon>Pinopsida</taxon>
        <taxon>Pinidae</taxon>
        <taxon>Conifers II</taxon>
        <taxon>Cupressales</taxon>
        <taxon>Taxaceae</taxon>
        <taxon>Taxus</taxon>
    </lineage>
</organism>
<dbReference type="GO" id="GO:0005777">
    <property type="term" value="C:peroxisome"/>
    <property type="evidence" value="ECO:0007669"/>
    <property type="project" value="InterPro"/>
</dbReference>
<gene>
    <name evidence="2" type="ORF">KI387_033570</name>
</gene>
<feature type="domain" description="NYN" evidence="1">
    <location>
        <begin position="148"/>
        <end position="271"/>
    </location>
</feature>
<dbReference type="GO" id="GO:0004540">
    <property type="term" value="F:RNA nuclease activity"/>
    <property type="evidence" value="ECO:0007669"/>
    <property type="project" value="InterPro"/>
</dbReference>
<dbReference type="PANTHER" id="PTHR14379">
    <property type="entry name" value="LIMKAIN B LKAP"/>
    <property type="match status" value="1"/>
</dbReference>
<comment type="caution">
    <text evidence="2">The sequence shown here is derived from an EMBL/GenBank/DDBJ whole genome shotgun (WGS) entry which is preliminary data.</text>
</comment>
<sequence>RSFSSSIFQTSLSKRCRIPAQPGIHDPITSIEAHADPDIIPYPYKEITRELGFTCYMESLDKFAAFKAILAYMHEFKVLLIRRPFRGFLISDNRDFSPVLVKLNELGCPFLAAQLNAKGEILEWHGLNKNTQNNNSELVSTCESYSRRLVILWDLKRCRVPKGIPYDAVAGNIKSFLAGKGIDAPITIFNVYGDASKLPKSFIKACNKTGISIIDEKDTDSVLKTILVDMVISSIDEPFKSQILLISGRGLRHFKPVLRSINLHTKCVLLAIPNLKKERPNILMDFGEFVWEWPAMAMGAASA</sequence>
<dbReference type="CDD" id="cd10910">
    <property type="entry name" value="PIN_limkain_b1_N_like"/>
    <property type="match status" value="1"/>
</dbReference>
<protein>
    <recommendedName>
        <fullName evidence="1">NYN domain-containing protein</fullName>
    </recommendedName>
</protein>
<keyword evidence="3" id="KW-1185">Reference proteome</keyword>
<proteinExistence type="predicted"/>
<dbReference type="GO" id="GO:0010468">
    <property type="term" value="P:regulation of gene expression"/>
    <property type="evidence" value="ECO:0007669"/>
    <property type="project" value="InterPro"/>
</dbReference>
<feature type="non-terminal residue" evidence="2">
    <location>
        <position position="1"/>
    </location>
</feature>